<dbReference type="Proteomes" id="UP000195573">
    <property type="component" value="Chromosome"/>
</dbReference>
<feature type="transmembrane region" description="Helical" evidence="1">
    <location>
        <begin position="32"/>
        <end position="51"/>
    </location>
</feature>
<dbReference type="EMBL" id="CP020880">
    <property type="protein sequence ID" value="ART77178.1"/>
    <property type="molecule type" value="Genomic_DNA"/>
</dbReference>
<keyword evidence="1" id="KW-1133">Transmembrane helix</keyword>
<proteinExistence type="predicted"/>
<keyword evidence="1" id="KW-0812">Transmembrane</keyword>
<feature type="transmembrane region" description="Helical" evidence="1">
    <location>
        <begin position="127"/>
        <end position="148"/>
    </location>
</feature>
<dbReference type="InterPro" id="IPR048147">
    <property type="entry name" value="CBO0543-like"/>
</dbReference>
<accession>A0ABN4ZK93</accession>
<keyword evidence="3" id="KW-1185">Reference proteome</keyword>
<keyword evidence="1" id="KW-0472">Membrane</keyword>
<name>A0ABN4ZK93_9BACI</name>
<sequence length="163" mass="19352">MTQRFEKFTLRFLLVLGLIMFINLIKKPPTKDWLLIFLFKGFISSILDKIIVTKNKIVYPVKLFKSFDISFIFDYLLFPVVCVYYNQVTKTSSFFWIVIKIFYFSVPMTLLEYFFEKRTNLIKFKRGWNIYHSFITVNVTFLISRAFIAVVRNADNTKVGSNG</sequence>
<evidence type="ECO:0000256" key="1">
    <source>
        <dbReference type="SAM" id="Phobius"/>
    </source>
</evidence>
<protein>
    <submittedName>
        <fullName evidence="2">Uncharacterized protein</fullName>
    </submittedName>
</protein>
<reference evidence="2 3" key="1">
    <citation type="submission" date="2017-04" db="EMBL/GenBank/DDBJ databases">
        <title>Complete Genome Sequence of the Bacillus horikoshii 20a strain from Cuatro Cienegas, Coahuila, Mexico.</title>
        <authorList>
            <person name="Zarza E."/>
            <person name="Alcaraz L.D."/>
            <person name="Aguilar-Salinas B."/>
            <person name="Islas A."/>
            <person name="Olmedo-Alvarez G."/>
        </authorList>
    </citation>
    <scope>NUCLEOTIDE SEQUENCE [LARGE SCALE GENOMIC DNA]</scope>
    <source>
        <strain evidence="2 3">20a</strain>
    </source>
</reference>
<feature type="transmembrane region" description="Helical" evidence="1">
    <location>
        <begin position="93"/>
        <end position="115"/>
    </location>
</feature>
<feature type="transmembrane region" description="Helical" evidence="1">
    <location>
        <begin position="63"/>
        <end position="87"/>
    </location>
</feature>
<dbReference type="NCBIfam" id="NF041644">
    <property type="entry name" value="CBO0543_fam"/>
    <property type="match status" value="1"/>
</dbReference>
<evidence type="ECO:0000313" key="2">
    <source>
        <dbReference type="EMBL" id="ART77178.1"/>
    </source>
</evidence>
<feature type="transmembrane region" description="Helical" evidence="1">
    <location>
        <begin position="9"/>
        <end position="26"/>
    </location>
</feature>
<organism evidence="2 3">
    <name type="scientific">Sutcliffiella horikoshii</name>
    <dbReference type="NCBI Taxonomy" id="79883"/>
    <lineage>
        <taxon>Bacteria</taxon>
        <taxon>Bacillati</taxon>
        <taxon>Bacillota</taxon>
        <taxon>Bacilli</taxon>
        <taxon>Bacillales</taxon>
        <taxon>Bacillaceae</taxon>
        <taxon>Sutcliffiella</taxon>
    </lineage>
</organism>
<gene>
    <name evidence="2" type="ORF">B4U37_14470</name>
</gene>
<evidence type="ECO:0000313" key="3">
    <source>
        <dbReference type="Proteomes" id="UP000195573"/>
    </source>
</evidence>